<evidence type="ECO:0000256" key="4">
    <source>
        <dbReference type="ARBA" id="ARBA00047942"/>
    </source>
</evidence>
<dbReference type="Proteomes" id="UP000069030">
    <property type="component" value="Chromosome"/>
</dbReference>
<sequence>MEQRIKSKIEAVGTPLKDWDINIYRGILTGYNEAFIIDGEKRDELIAADPKSAEIIRPLLRGRDIKRYSYEFADLYIITTFPSLKIDIEKYPAVKEHLMSFGYDRLKQTGDKGSRKKTKNQWFETQDTIAYLDDFFKQKIVWAETMRIRKDNTERFPRFSYTTESLYTDKTCFIAVGKDLKYVLAFLNSIVGRYQISQTVSMMDNGGYLMQKIYIEQIKIATLVDQTTKKKLTELVDSLLKSPDDDQADEFENQINDIVFNSFGITLHEQKYLDKKLAETLVRV</sequence>
<dbReference type="InterPro" id="IPR050953">
    <property type="entry name" value="N4_N6_ade-DNA_methylase"/>
</dbReference>
<accession>A0AAI8C4Y4</accession>
<dbReference type="EC" id="2.1.1.72" evidence="1"/>
<reference evidence="6 7" key="1">
    <citation type="journal article" date="2016" name="J. Zhejiang Univ. Sci. B">
        <title>Antibiotic resistance mechanisms of Myroides sp.</title>
        <authorList>
            <person name="Hu S."/>
            <person name="Yuan S."/>
            <person name="Qu H."/>
            <person name="Jiang T."/>
            <person name="Zhou Y."/>
            <person name="Wang M."/>
            <person name="Ming D."/>
        </authorList>
    </citation>
    <scope>NUCLEOTIDE SEQUENCE [LARGE SCALE GENOMIC DNA]</scope>
    <source>
        <strain evidence="6 7">PR63039</strain>
    </source>
</reference>
<dbReference type="GO" id="GO:0009007">
    <property type="term" value="F:site-specific DNA-methyltransferase (adenine-specific) activity"/>
    <property type="evidence" value="ECO:0007669"/>
    <property type="project" value="UniProtKB-EC"/>
</dbReference>
<dbReference type="GO" id="GO:0032259">
    <property type="term" value="P:methylation"/>
    <property type="evidence" value="ECO:0007669"/>
    <property type="project" value="UniProtKB-KW"/>
</dbReference>
<keyword evidence="2" id="KW-0489">Methyltransferase</keyword>
<proteinExistence type="predicted"/>
<evidence type="ECO:0000313" key="6">
    <source>
        <dbReference type="EMBL" id="ALU26047.1"/>
    </source>
</evidence>
<comment type="catalytic activity">
    <reaction evidence="4">
        <text>a 2'-deoxyadenosine in DNA + S-adenosyl-L-methionine = an N(6)-methyl-2'-deoxyadenosine in DNA + S-adenosyl-L-homocysteine + H(+)</text>
        <dbReference type="Rhea" id="RHEA:15197"/>
        <dbReference type="Rhea" id="RHEA-COMP:12418"/>
        <dbReference type="Rhea" id="RHEA-COMP:12419"/>
        <dbReference type="ChEBI" id="CHEBI:15378"/>
        <dbReference type="ChEBI" id="CHEBI:57856"/>
        <dbReference type="ChEBI" id="CHEBI:59789"/>
        <dbReference type="ChEBI" id="CHEBI:90615"/>
        <dbReference type="ChEBI" id="CHEBI:90616"/>
        <dbReference type="EC" id="2.1.1.72"/>
    </reaction>
</comment>
<dbReference type="PANTHER" id="PTHR33841:SF1">
    <property type="entry name" value="DNA METHYLTRANSFERASE A"/>
    <property type="match status" value="1"/>
</dbReference>
<organism evidence="6 7">
    <name type="scientific">Myroides odoratimimus</name>
    <dbReference type="NCBI Taxonomy" id="76832"/>
    <lineage>
        <taxon>Bacteria</taxon>
        <taxon>Pseudomonadati</taxon>
        <taxon>Bacteroidota</taxon>
        <taxon>Flavobacteriia</taxon>
        <taxon>Flavobacteriales</taxon>
        <taxon>Flavobacteriaceae</taxon>
        <taxon>Myroides</taxon>
    </lineage>
</organism>
<dbReference type="AlphaFoldDB" id="A0AAI8C4Y4"/>
<feature type="domain" description="TaqI-like C-terminal specificity" evidence="5">
    <location>
        <begin position="58"/>
        <end position="217"/>
    </location>
</feature>
<evidence type="ECO:0000256" key="3">
    <source>
        <dbReference type="ARBA" id="ARBA00022679"/>
    </source>
</evidence>
<evidence type="ECO:0000256" key="1">
    <source>
        <dbReference type="ARBA" id="ARBA00011900"/>
    </source>
</evidence>
<evidence type="ECO:0000313" key="7">
    <source>
        <dbReference type="Proteomes" id="UP000069030"/>
    </source>
</evidence>
<gene>
    <name evidence="6" type="ORF">AS202_07760</name>
</gene>
<dbReference type="InterPro" id="IPR025931">
    <property type="entry name" value="TaqI_C"/>
</dbReference>
<evidence type="ECO:0000259" key="5">
    <source>
        <dbReference type="Pfam" id="PF12950"/>
    </source>
</evidence>
<keyword evidence="3" id="KW-0808">Transferase</keyword>
<dbReference type="PANTHER" id="PTHR33841">
    <property type="entry name" value="DNA METHYLTRANSFERASE YEEA-RELATED"/>
    <property type="match status" value="1"/>
</dbReference>
<dbReference type="KEGG" id="mod:AS202_07760"/>
<dbReference type="Pfam" id="PF12950">
    <property type="entry name" value="TaqI_C"/>
    <property type="match status" value="1"/>
</dbReference>
<name>A0AAI8C4Y4_9FLAO</name>
<dbReference type="EMBL" id="CP013690">
    <property type="protein sequence ID" value="ALU26047.1"/>
    <property type="molecule type" value="Genomic_DNA"/>
</dbReference>
<protein>
    <recommendedName>
        <fullName evidence="1">site-specific DNA-methyltransferase (adenine-specific)</fullName>
        <ecNumber evidence="1">2.1.1.72</ecNumber>
    </recommendedName>
</protein>
<evidence type="ECO:0000256" key="2">
    <source>
        <dbReference type="ARBA" id="ARBA00022603"/>
    </source>
</evidence>